<proteinExistence type="predicted"/>
<evidence type="ECO:0000313" key="2">
    <source>
        <dbReference type="Proteomes" id="UP000823775"/>
    </source>
</evidence>
<comment type="caution">
    <text evidence="1">The sequence shown here is derived from an EMBL/GenBank/DDBJ whole genome shotgun (WGS) entry which is preliminary data.</text>
</comment>
<keyword evidence="2" id="KW-1185">Reference proteome</keyword>
<accession>A0ABS8TS38</accession>
<organism evidence="1 2">
    <name type="scientific">Datura stramonium</name>
    <name type="common">Jimsonweed</name>
    <name type="synonym">Common thornapple</name>
    <dbReference type="NCBI Taxonomy" id="4076"/>
    <lineage>
        <taxon>Eukaryota</taxon>
        <taxon>Viridiplantae</taxon>
        <taxon>Streptophyta</taxon>
        <taxon>Embryophyta</taxon>
        <taxon>Tracheophyta</taxon>
        <taxon>Spermatophyta</taxon>
        <taxon>Magnoliopsida</taxon>
        <taxon>eudicotyledons</taxon>
        <taxon>Gunneridae</taxon>
        <taxon>Pentapetalae</taxon>
        <taxon>asterids</taxon>
        <taxon>lamiids</taxon>
        <taxon>Solanales</taxon>
        <taxon>Solanaceae</taxon>
        <taxon>Solanoideae</taxon>
        <taxon>Datureae</taxon>
        <taxon>Datura</taxon>
    </lineage>
</organism>
<reference evidence="1 2" key="1">
    <citation type="journal article" date="2021" name="BMC Genomics">
        <title>Datura genome reveals duplications of psychoactive alkaloid biosynthetic genes and high mutation rate following tissue culture.</title>
        <authorList>
            <person name="Rajewski A."/>
            <person name="Carter-House D."/>
            <person name="Stajich J."/>
            <person name="Litt A."/>
        </authorList>
    </citation>
    <scope>NUCLEOTIDE SEQUENCE [LARGE SCALE GENOMIC DNA]</scope>
    <source>
        <strain evidence="1">AR-01</strain>
    </source>
</reference>
<dbReference type="EMBL" id="JACEIK010001980">
    <property type="protein sequence ID" value="MCD7473493.1"/>
    <property type="molecule type" value="Genomic_DNA"/>
</dbReference>
<protein>
    <submittedName>
        <fullName evidence="1">Uncharacterized protein</fullName>
    </submittedName>
</protein>
<sequence>MERRFKENDIHHSKIIVSLATSVYFLKYHNFEDFCNYALKAIEIYPNQTAHSQIHTIAKPPEVAKKGENYCFGLFVLGTEGMSPFVRKNEDDFDWDEVIEIFDDETEDENGRKEESLGDEEKFVETNNREMNKRVTKIMKGLQKRLGKL</sequence>
<gene>
    <name evidence="1" type="ORF">HAX54_015394</name>
</gene>
<dbReference type="Proteomes" id="UP000823775">
    <property type="component" value="Unassembled WGS sequence"/>
</dbReference>
<evidence type="ECO:0000313" key="1">
    <source>
        <dbReference type="EMBL" id="MCD7473493.1"/>
    </source>
</evidence>
<name>A0ABS8TS38_DATST</name>